<dbReference type="GO" id="GO:0046872">
    <property type="term" value="F:metal ion binding"/>
    <property type="evidence" value="ECO:0007669"/>
    <property type="project" value="UniProtKB-KW"/>
</dbReference>
<evidence type="ECO:0000256" key="11">
    <source>
        <dbReference type="ARBA" id="ARBA00023141"/>
    </source>
</evidence>
<dbReference type="PRINTS" id="PR00095">
    <property type="entry name" value="ANTSNTHASEI"/>
</dbReference>
<dbReference type="GO" id="GO:0004049">
    <property type="term" value="F:anthranilate synthase activity"/>
    <property type="evidence" value="ECO:0007669"/>
    <property type="project" value="UniProtKB-EC"/>
</dbReference>
<keyword evidence="11" id="KW-0057">Aromatic amino acid biosynthesis</keyword>
<evidence type="ECO:0000256" key="7">
    <source>
        <dbReference type="ARBA" id="ARBA00022605"/>
    </source>
</evidence>
<protein>
    <recommendedName>
        <fullName evidence="6">Anthranilate synthase component 1</fullName>
        <ecNumber evidence="5">4.1.3.27</ecNumber>
    </recommendedName>
</protein>
<dbReference type="EC" id="4.1.3.27" evidence="5"/>
<dbReference type="InterPro" id="IPR019999">
    <property type="entry name" value="Anth_synth_I-like"/>
</dbReference>
<comment type="function">
    <text evidence="13">Part of a heterotetrameric complex that catalyzes the two-step biosynthesis of anthranilate, an intermediate in the biosynthesis of L-tryptophan. In the first step, the glutamine-binding beta subunit (TrpG) of anthranilate synthase (AS) provides the glutamine amidotransferase activity which generates ammonia as a substrate that, along with chorismate, is used in the second step, catalyzed by the large alpha subunit of AS (TrpE) to produce anthranilate. In the absence of TrpG, TrpE can synthesize anthranilate directly from chorismate and high concentrations of ammonia.</text>
</comment>
<keyword evidence="8" id="KW-0479">Metal-binding</keyword>
<dbReference type="InterPro" id="IPR005256">
    <property type="entry name" value="Anth_synth_I_PabB"/>
</dbReference>
<keyword evidence="9" id="KW-0822">Tryptophan biosynthesis</keyword>
<gene>
    <name evidence="17" type="ORF">MNBD_ALPHA01-2131</name>
</gene>
<keyword evidence="10" id="KW-0460">Magnesium</keyword>
<reference evidence="17" key="1">
    <citation type="submission" date="2018-06" db="EMBL/GenBank/DDBJ databases">
        <authorList>
            <person name="Zhirakovskaya E."/>
        </authorList>
    </citation>
    <scope>NUCLEOTIDE SEQUENCE</scope>
</reference>
<evidence type="ECO:0000313" key="17">
    <source>
        <dbReference type="EMBL" id="VAW06626.1"/>
    </source>
</evidence>
<dbReference type="SUPFAM" id="SSF56322">
    <property type="entry name" value="ADC synthase"/>
    <property type="match status" value="1"/>
</dbReference>
<evidence type="ECO:0000256" key="5">
    <source>
        <dbReference type="ARBA" id="ARBA00012266"/>
    </source>
</evidence>
<accession>A0A3B0THU8</accession>
<evidence type="ECO:0000256" key="6">
    <source>
        <dbReference type="ARBA" id="ARBA00020653"/>
    </source>
</evidence>
<name>A0A3B0THU8_9ZZZZ</name>
<dbReference type="NCBIfam" id="TIGR00564">
    <property type="entry name" value="trpE_most"/>
    <property type="match status" value="1"/>
</dbReference>
<dbReference type="InterPro" id="IPR006805">
    <property type="entry name" value="Anth_synth_I_N"/>
</dbReference>
<evidence type="ECO:0000256" key="10">
    <source>
        <dbReference type="ARBA" id="ARBA00022842"/>
    </source>
</evidence>
<evidence type="ECO:0000256" key="8">
    <source>
        <dbReference type="ARBA" id="ARBA00022723"/>
    </source>
</evidence>
<keyword evidence="7" id="KW-0028">Amino-acid biosynthesis</keyword>
<evidence type="ECO:0000256" key="3">
    <source>
        <dbReference type="ARBA" id="ARBA00009562"/>
    </source>
</evidence>
<feature type="domain" description="Anthranilate synthase component I N-terminal" evidence="16">
    <location>
        <begin position="29"/>
        <end position="178"/>
    </location>
</feature>
<evidence type="ECO:0000256" key="12">
    <source>
        <dbReference type="ARBA" id="ARBA00023239"/>
    </source>
</evidence>
<comment type="pathway">
    <text evidence="2">Amino-acid biosynthesis; L-tryptophan biosynthesis; L-tryptophan from chorismate: step 1/5.</text>
</comment>
<dbReference type="UniPathway" id="UPA00035">
    <property type="reaction ID" value="UER00040"/>
</dbReference>
<evidence type="ECO:0000256" key="14">
    <source>
        <dbReference type="ARBA" id="ARBA00047683"/>
    </source>
</evidence>
<dbReference type="Pfam" id="PF00425">
    <property type="entry name" value="Chorismate_bind"/>
    <property type="match status" value="1"/>
</dbReference>
<evidence type="ECO:0000256" key="9">
    <source>
        <dbReference type="ARBA" id="ARBA00022822"/>
    </source>
</evidence>
<evidence type="ECO:0000256" key="4">
    <source>
        <dbReference type="ARBA" id="ARBA00011575"/>
    </source>
</evidence>
<comment type="subunit">
    <text evidence="4">Heterotetramer consisting of two non-identical subunits: a beta subunit (TrpG) and a large alpha subunit (TrpE).</text>
</comment>
<dbReference type="GO" id="GO:0000162">
    <property type="term" value="P:L-tryptophan biosynthetic process"/>
    <property type="evidence" value="ECO:0007669"/>
    <property type="project" value="UniProtKB-UniPathway"/>
</dbReference>
<organism evidence="17">
    <name type="scientific">hydrothermal vent metagenome</name>
    <dbReference type="NCBI Taxonomy" id="652676"/>
    <lineage>
        <taxon>unclassified sequences</taxon>
        <taxon>metagenomes</taxon>
        <taxon>ecological metagenomes</taxon>
    </lineage>
</organism>
<dbReference type="Gene3D" id="3.60.120.10">
    <property type="entry name" value="Anthranilate synthase"/>
    <property type="match status" value="1"/>
</dbReference>
<evidence type="ECO:0000256" key="2">
    <source>
        <dbReference type="ARBA" id="ARBA00004873"/>
    </source>
</evidence>
<proteinExistence type="inferred from homology"/>
<dbReference type="InterPro" id="IPR015890">
    <property type="entry name" value="Chorismate_C"/>
</dbReference>
<comment type="catalytic activity">
    <reaction evidence="14">
        <text>chorismate + L-glutamine = anthranilate + pyruvate + L-glutamate + H(+)</text>
        <dbReference type="Rhea" id="RHEA:21732"/>
        <dbReference type="ChEBI" id="CHEBI:15361"/>
        <dbReference type="ChEBI" id="CHEBI:15378"/>
        <dbReference type="ChEBI" id="CHEBI:16567"/>
        <dbReference type="ChEBI" id="CHEBI:29748"/>
        <dbReference type="ChEBI" id="CHEBI:29985"/>
        <dbReference type="ChEBI" id="CHEBI:58359"/>
        <dbReference type="EC" id="4.1.3.27"/>
    </reaction>
</comment>
<evidence type="ECO:0000256" key="1">
    <source>
        <dbReference type="ARBA" id="ARBA00001946"/>
    </source>
</evidence>
<dbReference type="PANTHER" id="PTHR11236:SF48">
    <property type="entry name" value="ISOCHORISMATE SYNTHASE MENF"/>
    <property type="match status" value="1"/>
</dbReference>
<evidence type="ECO:0000259" key="15">
    <source>
        <dbReference type="Pfam" id="PF00425"/>
    </source>
</evidence>
<keyword evidence="12 17" id="KW-0456">Lyase</keyword>
<dbReference type="Pfam" id="PF04715">
    <property type="entry name" value="Anth_synt_I_N"/>
    <property type="match status" value="1"/>
</dbReference>
<comment type="similarity">
    <text evidence="3">Belongs to the anthranilate synthase component I family.</text>
</comment>
<sequence>MSVSPDFQTFRTKYERDEPQIIWTTFVADLETSISAFMKLSADDADYSCLLESVEGGAIRGRYTFIGLKPDIIWRCCGNRAEINRKALTQGRDDDAYLPLQSGALDSLRDLLEESLIELPADMPPSAAGLIGYMGYDTVRLMEKLPEAKPDTMALPDGMFMRPTIMVVFDSVTDLLTIVTPVRPEDDTQKDITAQTAYIRAEERLAEIENALSRPLGGSQKMSDDLLEMAEPVSNTTKEEYIAMVERAKEYIRAGDIFQVVLSQRFTTPFTLPPFSLYRALRRTNPSPFLYYLKFGDFDVIGSSPEILVRLRDGEITVRPIAGTRPRGANAEEDQRLAKDLLADPKELAEHLMLLDLGRNDVGKVAKVSSVKPTQKMIIEYYSHVMHIVSEVRGEINPQYDALDAFAAGFPAGTVSGAPKVRAMEIIDELEADKRGIYAGAVGYFSADGSMDTCIVLRTAIIKDGLMHVQAGAGIVADSNPRSEYAECQAKAKAQFRAAEEAVRFAGIPKTQ</sequence>
<dbReference type="InterPro" id="IPR005801">
    <property type="entry name" value="ADC_synthase"/>
</dbReference>
<comment type="cofactor">
    <cofactor evidence="1">
        <name>Mg(2+)</name>
        <dbReference type="ChEBI" id="CHEBI:18420"/>
    </cofactor>
</comment>
<dbReference type="PANTHER" id="PTHR11236">
    <property type="entry name" value="AMINOBENZOATE/ANTHRANILATE SYNTHASE"/>
    <property type="match status" value="1"/>
</dbReference>
<evidence type="ECO:0000256" key="13">
    <source>
        <dbReference type="ARBA" id="ARBA00025634"/>
    </source>
</evidence>
<dbReference type="EMBL" id="UOEJ01000248">
    <property type="protein sequence ID" value="VAW06626.1"/>
    <property type="molecule type" value="Genomic_DNA"/>
</dbReference>
<feature type="domain" description="Chorismate-utilising enzyme C-terminal" evidence="15">
    <location>
        <begin position="238"/>
        <end position="491"/>
    </location>
</feature>
<dbReference type="AlphaFoldDB" id="A0A3B0THU8"/>
<evidence type="ECO:0000259" key="16">
    <source>
        <dbReference type="Pfam" id="PF04715"/>
    </source>
</evidence>